<accession>A0A5K0UAI1</accession>
<evidence type="ECO:0000313" key="6">
    <source>
        <dbReference type="Proteomes" id="UP000594342"/>
    </source>
</evidence>
<dbReference type="SUPFAM" id="SSF57667">
    <property type="entry name" value="beta-beta-alpha zinc fingers"/>
    <property type="match status" value="1"/>
</dbReference>
<dbReference type="SMART" id="SM00355">
    <property type="entry name" value="ZnF_C2H2"/>
    <property type="match status" value="2"/>
</dbReference>
<organism evidence="5 6">
    <name type="scientific">Yasminevirus sp. GU-2018</name>
    <dbReference type="NCBI Taxonomy" id="2420051"/>
    <lineage>
        <taxon>Viruses</taxon>
        <taxon>Varidnaviria</taxon>
        <taxon>Bamfordvirae</taxon>
        <taxon>Nucleocytoviricota</taxon>
        <taxon>Megaviricetes</taxon>
        <taxon>Imitervirales</taxon>
        <taxon>Mimiviridae</taxon>
        <taxon>Klosneuvirinae</taxon>
        <taxon>Yasminevirus</taxon>
        <taxon>Yasminevirus saudimassiliense</taxon>
    </lineage>
</organism>
<comment type="caution">
    <text evidence="5">The sequence shown here is derived from an EMBL/GenBank/DDBJ whole genome shotgun (WGS) entry which is preliminary data.</text>
</comment>
<feature type="domain" description="C2H2-type" evidence="4">
    <location>
        <begin position="4"/>
        <end position="38"/>
    </location>
</feature>
<dbReference type="Proteomes" id="UP000594342">
    <property type="component" value="Unassembled WGS sequence"/>
</dbReference>
<dbReference type="InterPro" id="IPR013087">
    <property type="entry name" value="Znf_C2H2_type"/>
</dbReference>
<dbReference type="Pfam" id="PF00096">
    <property type="entry name" value="zf-C2H2"/>
    <property type="match status" value="2"/>
</dbReference>
<dbReference type="EMBL" id="UPSH01000002">
    <property type="protein sequence ID" value="VBB19028.1"/>
    <property type="molecule type" value="Genomic_DNA"/>
</dbReference>
<reference evidence="5 6" key="1">
    <citation type="submission" date="2018-10" db="EMBL/GenBank/DDBJ databases">
        <authorList>
            <consortium name="IHU Genomes"/>
        </authorList>
    </citation>
    <scope>NUCLEOTIDE SEQUENCE [LARGE SCALE GENOMIC DNA]</scope>
    <source>
        <strain evidence="5 6">A1</strain>
    </source>
</reference>
<evidence type="ECO:0000256" key="2">
    <source>
        <dbReference type="SAM" id="Coils"/>
    </source>
</evidence>
<evidence type="ECO:0000259" key="4">
    <source>
        <dbReference type="PROSITE" id="PS50157"/>
    </source>
</evidence>
<gene>
    <name evidence="5" type="ORF">YASMINEVIRUS_1560</name>
</gene>
<feature type="compositionally biased region" description="Basic residues" evidence="3">
    <location>
        <begin position="285"/>
        <end position="295"/>
    </location>
</feature>
<feature type="domain" description="C2H2-type" evidence="4">
    <location>
        <begin position="45"/>
        <end position="74"/>
    </location>
</feature>
<protein>
    <recommendedName>
        <fullName evidence="4">C2H2-type domain-containing protein</fullName>
    </recommendedName>
</protein>
<evidence type="ECO:0000256" key="1">
    <source>
        <dbReference type="PROSITE-ProRule" id="PRU00042"/>
    </source>
</evidence>
<keyword evidence="2" id="KW-0175">Coiled coil</keyword>
<feature type="coiled-coil region" evidence="2">
    <location>
        <begin position="71"/>
        <end position="119"/>
    </location>
</feature>
<keyword evidence="1" id="KW-0479">Metal-binding</keyword>
<dbReference type="PROSITE" id="PS50157">
    <property type="entry name" value="ZINC_FINGER_C2H2_2"/>
    <property type="match status" value="2"/>
</dbReference>
<keyword evidence="6" id="KW-1185">Reference proteome</keyword>
<keyword evidence="1" id="KW-0862">Zinc</keyword>
<dbReference type="Gene3D" id="3.30.160.60">
    <property type="entry name" value="Classic Zinc Finger"/>
    <property type="match status" value="1"/>
</dbReference>
<sequence>MSLYECNECQSTFKRKENLEYHLKNNVCTGKIHDTDVDDNDKKKFLCKYCNKGFTSSTNMYRHVNHACKVKKRSDEEKTQIYERLLKLEEKLEEERKKNNALEKKVVSLEKTVKKTKGAKTIINNTNSNNTNNGIVANINLIGYGKEDISKIDRKELIKILQHGFNSTIKLTEAVHFNPKHPEYHNVYITNMKDKYAMMFDGKDWTLTTKDDLISKIYDDKKNYIEENMDEFIDSLTVSRKNALDRWLATDDEDEKITQIKNEIKMLLYNKRNVVLEKRTDDKKKPVKRITSKKARKDESSDELS</sequence>
<evidence type="ECO:0000313" key="5">
    <source>
        <dbReference type="EMBL" id="VBB19028.1"/>
    </source>
</evidence>
<proteinExistence type="predicted"/>
<dbReference type="InterPro" id="IPR036236">
    <property type="entry name" value="Znf_C2H2_sf"/>
</dbReference>
<keyword evidence="1" id="KW-0863">Zinc-finger</keyword>
<dbReference type="GO" id="GO:0008270">
    <property type="term" value="F:zinc ion binding"/>
    <property type="evidence" value="ECO:0007669"/>
    <property type="project" value="UniProtKB-KW"/>
</dbReference>
<evidence type="ECO:0000256" key="3">
    <source>
        <dbReference type="SAM" id="MobiDB-lite"/>
    </source>
</evidence>
<name>A0A5K0UAI1_9VIRU</name>
<feature type="region of interest" description="Disordered" evidence="3">
    <location>
        <begin position="280"/>
        <end position="305"/>
    </location>
</feature>